<keyword evidence="9" id="KW-1185">Reference proteome</keyword>
<dbReference type="GO" id="GO:0005634">
    <property type="term" value="C:nucleus"/>
    <property type="evidence" value="ECO:0007669"/>
    <property type="project" value="UniProtKB-SubCell"/>
</dbReference>
<feature type="region of interest" description="Disordered" evidence="6">
    <location>
        <begin position="135"/>
        <end position="155"/>
    </location>
</feature>
<evidence type="ECO:0000256" key="5">
    <source>
        <dbReference type="ARBA" id="ARBA00023242"/>
    </source>
</evidence>
<comment type="subcellular location">
    <subcellularLocation>
        <location evidence="1">Nucleus</location>
    </subcellularLocation>
</comment>
<feature type="non-terminal residue" evidence="8">
    <location>
        <position position="1"/>
    </location>
</feature>
<feature type="compositionally biased region" description="Basic and acidic residues" evidence="6">
    <location>
        <begin position="23"/>
        <end position="40"/>
    </location>
</feature>
<evidence type="ECO:0000259" key="7">
    <source>
        <dbReference type="Pfam" id="PF05699"/>
    </source>
</evidence>
<evidence type="ECO:0000313" key="9">
    <source>
        <dbReference type="Proteomes" id="UP001140091"/>
    </source>
</evidence>
<evidence type="ECO:0000313" key="8">
    <source>
        <dbReference type="EMBL" id="KAJ2920584.1"/>
    </source>
</evidence>
<dbReference type="PANTHER" id="PTHR46481:SF10">
    <property type="entry name" value="ZINC FINGER BED DOMAIN-CONTAINING PROTEIN 39"/>
    <property type="match status" value="1"/>
</dbReference>
<feature type="region of interest" description="Disordered" evidence="6">
    <location>
        <begin position="363"/>
        <end position="394"/>
    </location>
</feature>
<dbReference type="OrthoDB" id="3251057at2759"/>
<dbReference type="InterPro" id="IPR012337">
    <property type="entry name" value="RNaseH-like_sf"/>
</dbReference>
<comment type="caution">
    <text evidence="8">The sequence shown here is derived from an EMBL/GenBank/DDBJ whole genome shotgun (WGS) entry which is preliminary data.</text>
</comment>
<evidence type="ECO:0000256" key="3">
    <source>
        <dbReference type="ARBA" id="ARBA00022771"/>
    </source>
</evidence>
<keyword evidence="2" id="KW-0479">Metal-binding</keyword>
<dbReference type="SUPFAM" id="SSF53098">
    <property type="entry name" value="Ribonuclease H-like"/>
    <property type="match status" value="1"/>
</dbReference>
<evidence type="ECO:0000256" key="6">
    <source>
        <dbReference type="SAM" id="MobiDB-lite"/>
    </source>
</evidence>
<evidence type="ECO:0000256" key="2">
    <source>
        <dbReference type="ARBA" id="ARBA00022723"/>
    </source>
</evidence>
<dbReference type="Pfam" id="PF05699">
    <property type="entry name" value="Dimer_Tnp_hAT"/>
    <property type="match status" value="1"/>
</dbReference>
<accession>A0A9W8IRP2</accession>
<dbReference type="GO" id="GO:0008270">
    <property type="term" value="F:zinc ion binding"/>
    <property type="evidence" value="ECO:0007669"/>
    <property type="project" value="UniProtKB-KW"/>
</dbReference>
<organism evidence="8 9">
    <name type="scientific">Candolleomyces eurysporus</name>
    <dbReference type="NCBI Taxonomy" id="2828524"/>
    <lineage>
        <taxon>Eukaryota</taxon>
        <taxon>Fungi</taxon>
        <taxon>Dikarya</taxon>
        <taxon>Basidiomycota</taxon>
        <taxon>Agaricomycotina</taxon>
        <taxon>Agaricomycetes</taxon>
        <taxon>Agaricomycetidae</taxon>
        <taxon>Agaricales</taxon>
        <taxon>Agaricineae</taxon>
        <taxon>Psathyrellaceae</taxon>
        <taxon>Candolleomyces</taxon>
    </lineage>
</organism>
<feature type="domain" description="HAT C-terminal dimerisation" evidence="7">
    <location>
        <begin position="689"/>
        <end position="759"/>
    </location>
</feature>
<proteinExistence type="predicted"/>
<keyword evidence="5" id="KW-0539">Nucleus</keyword>
<dbReference type="AlphaFoldDB" id="A0A9W8IRP2"/>
<feature type="region of interest" description="Disordered" evidence="6">
    <location>
        <begin position="1"/>
        <end position="72"/>
    </location>
</feature>
<reference evidence="8" key="1">
    <citation type="submission" date="2022-06" db="EMBL/GenBank/DDBJ databases">
        <title>Genome Sequence of Candolleomyces eurysporus.</title>
        <authorList>
            <person name="Buettner E."/>
        </authorList>
    </citation>
    <scope>NUCLEOTIDE SEQUENCE</scope>
    <source>
        <strain evidence="8">VTCC 930004</strain>
    </source>
</reference>
<feature type="compositionally biased region" description="Polar residues" evidence="6">
    <location>
        <begin position="367"/>
        <end position="381"/>
    </location>
</feature>
<protein>
    <recommendedName>
        <fullName evidence="7">HAT C-terminal dimerisation domain-containing protein</fullName>
    </recommendedName>
</protein>
<evidence type="ECO:0000256" key="4">
    <source>
        <dbReference type="ARBA" id="ARBA00022833"/>
    </source>
</evidence>
<evidence type="ECO:0000256" key="1">
    <source>
        <dbReference type="ARBA" id="ARBA00004123"/>
    </source>
</evidence>
<gene>
    <name evidence="8" type="ORF">H1R20_g16510</name>
</gene>
<name>A0A9W8IRP2_9AGAR</name>
<feature type="compositionally biased region" description="Basic residues" evidence="6">
    <location>
        <begin position="13"/>
        <end position="22"/>
    </location>
</feature>
<keyword evidence="4" id="KW-0862">Zinc</keyword>
<dbReference type="Proteomes" id="UP001140091">
    <property type="component" value="Unassembled WGS sequence"/>
</dbReference>
<feature type="compositionally biased region" description="Low complexity" evidence="6">
    <location>
        <begin position="53"/>
        <end position="69"/>
    </location>
</feature>
<sequence>MSDSDSDIDQLRRSNRARRPPKRLRDAIESSDEDSRHPSTREPTTAGDTDIDNNTPAPSASLNSSSANLTRRERFETRYKTLERTPEEVLAKQMNYWTSPVYAHFQAPPTINTAGSDVRYIFVCKTHPSIKISRARHDESTSNLKRHVDRCGPSDSAESRSLASYAHGSSYHPAKFRVRVALWCARARRPFSIIEDQELRDIFYDFNATAKIHSRQTLARDIEEIHQLTKDTFIERFKIHNGMVHIGCDGWTSPNVISFLGVTVHYIEEEKIVSRILDYIKISNAHTGKHLAERLAECLQEYGLENKVMALVADNGSNNDTLVDALAGLIPSFRGAQFRIRCFGHVLNLVAKAILVPFARKRETEDNNPNDPVNAFFSTLDNSEKDNDAPNDEDPLAAEVEASDTLAVDDVVAEAELDGRLNPLGMTDAALGQMAITKLRQLAIKIFWSPTLSEDLKEQCNKAGIAQKRMKRDVTTRWNSTSELLDGSLELRPALDRLVIKEAHNRLRNARLSRFKLSQEEWLVLEQLSPMLNIIMYATKQISRRDVPLVHEVIPYIDSVSSYFDTVIDNTALLPAVRHAALRGLLMMNKYYSKTDEAIVYRIAMILHPAYKTSYFKDARWEEEWISTAVSVARKEWLENYKEKGQLLVSSTLSTETILEPRRDRFAEARRHFASMNQKARPTITDAFEEWISAAPVATQLATSDPIAYWLGMKKAGHPLSQMALDYLTVPATSTDVERAFSRGGLTVSKLRHSLTDKSTRCSSVLGSWAEIPGFIPFDSIVEKFKEKSQRMRKKQKTTDEILDLDSD</sequence>
<dbReference type="InterPro" id="IPR052035">
    <property type="entry name" value="ZnF_BED_domain_contain"/>
</dbReference>
<dbReference type="GO" id="GO:0046983">
    <property type="term" value="F:protein dimerization activity"/>
    <property type="evidence" value="ECO:0007669"/>
    <property type="project" value="InterPro"/>
</dbReference>
<dbReference type="PANTHER" id="PTHR46481">
    <property type="entry name" value="ZINC FINGER BED DOMAIN-CONTAINING PROTEIN 4"/>
    <property type="match status" value="1"/>
</dbReference>
<dbReference type="InterPro" id="IPR008906">
    <property type="entry name" value="HATC_C_dom"/>
</dbReference>
<dbReference type="EMBL" id="JANBPK010001853">
    <property type="protein sequence ID" value="KAJ2920584.1"/>
    <property type="molecule type" value="Genomic_DNA"/>
</dbReference>
<keyword evidence="3" id="KW-0863">Zinc-finger</keyword>